<dbReference type="PANTHER" id="PTHR13318:SF95">
    <property type="entry name" value="F-BOX PROTEIN YLR352W"/>
    <property type="match status" value="1"/>
</dbReference>
<protein>
    <submittedName>
        <fullName evidence="3">Putative f-box/lrr-repeat protein 2</fullName>
    </submittedName>
</protein>
<feature type="non-terminal residue" evidence="3">
    <location>
        <position position="1"/>
    </location>
</feature>
<dbReference type="Gene3D" id="3.80.10.10">
    <property type="entry name" value="Ribonuclease Inhibitor"/>
    <property type="match status" value="3"/>
</dbReference>
<dbReference type="InterPro" id="IPR036047">
    <property type="entry name" value="F-box-like_dom_sf"/>
</dbReference>
<dbReference type="GO" id="GO:0031146">
    <property type="term" value="P:SCF-dependent proteasomal ubiquitin-dependent protein catabolic process"/>
    <property type="evidence" value="ECO:0007669"/>
    <property type="project" value="TreeGrafter"/>
</dbReference>
<evidence type="ECO:0000256" key="1">
    <source>
        <dbReference type="ARBA" id="ARBA00022786"/>
    </source>
</evidence>
<organism evidence="3">
    <name type="scientific">Ixodes ricinus</name>
    <name type="common">Common tick</name>
    <name type="synonym">Acarus ricinus</name>
    <dbReference type="NCBI Taxonomy" id="34613"/>
    <lineage>
        <taxon>Eukaryota</taxon>
        <taxon>Metazoa</taxon>
        <taxon>Ecdysozoa</taxon>
        <taxon>Arthropoda</taxon>
        <taxon>Chelicerata</taxon>
        <taxon>Arachnida</taxon>
        <taxon>Acari</taxon>
        <taxon>Parasitiformes</taxon>
        <taxon>Ixodida</taxon>
        <taxon>Ixodoidea</taxon>
        <taxon>Ixodidae</taxon>
        <taxon>Ixodinae</taxon>
        <taxon>Ixodes</taxon>
    </lineage>
</organism>
<dbReference type="SUPFAM" id="SSF81383">
    <property type="entry name" value="F-box domain"/>
    <property type="match status" value="1"/>
</dbReference>
<dbReference type="Pfam" id="PF12937">
    <property type="entry name" value="F-box-like"/>
    <property type="match status" value="1"/>
</dbReference>
<dbReference type="GO" id="GO:0019005">
    <property type="term" value="C:SCF ubiquitin ligase complex"/>
    <property type="evidence" value="ECO:0007669"/>
    <property type="project" value="TreeGrafter"/>
</dbReference>
<dbReference type="Pfam" id="PF13516">
    <property type="entry name" value="LRR_6"/>
    <property type="match status" value="2"/>
</dbReference>
<dbReference type="InterPro" id="IPR032675">
    <property type="entry name" value="LRR_dom_sf"/>
</dbReference>
<sequence length="569" mass="63131">ILCQIFMKLGLADRLSAGLVCKNWYRSAADGNVYKDTTVVLTCDVSHRMEILKKSLRTVPDLRVAGSIPFKGDIEFWKLIGPKLNKLEFNFCDICERELVAVLQNCSNLEHLAITFCNVFLSGTLPEIDKNKSRLSTALARVKTLNLSGNRSLSDAAFRQMVSIMGSLDTLELSKCSVSFQKVVERRFYACDTTPSPLVLTFQSIIRTLRANKVRLKAIRLSRTDVDNTSLKELVTAYSQTLSELDISECAQLGFQGILSICQKVPGLTCLNLDQNMEMGDHCLAAICSNLPMLQELRLSRWTKLTDGAARQLAHLRKLRCLDLSFCPNMSPDALVQALCSGSRPTMRELNLSCCRVSDSLMTALADSMAHLTALDVSSSGLTDEGARAIHRLRRLRVLNMSSCDKITDGALCELVPAQADVCSSLAHLTQLKELKLAGCVQLTDRGILNAIAFRELQCLDLKMCHNLTDLGMEHIALSNPSLQELTLHGCTQLTDKSVAFALHRLSRLDSLVLNGCTGLTDKILEHVALCRTLKRIDISNCIRTEQAVDQLASQRDDLNIFCRFFQLH</sequence>
<dbReference type="PANTHER" id="PTHR13318">
    <property type="entry name" value="PARTNER OF PAIRED, ISOFORM B-RELATED"/>
    <property type="match status" value="1"/>
</dbReference>
<reference evidence="3" key="1">
    <citation type="journal article" date="2015" name="Sci. Rep.">
        <title>Tissue- and time-dependent transcription in Ixodes ricinus salivary glands and midguts when blood feeding on the vertebrate host.</title>
        <authorList>
            <person name="Kotsyfakis M."/>
            <person name="Schwarz A."/>
            <person name="Erhart J."/>
            <person name="Ribeiro J.M."/>
        </authorList>
    </citation>
    <scope>NUCLEOTIDE SEQUENCE</scope>
    <source>
        <tissue evidence="3">Salivary gland and midgut</tissue>
    </source>
</reference>
<accession>V5HXV9</accession>
<dbReference type="AlphaFoldDB" id="V5HXV9"/>
<dbReference type="InterPro" id="IPR001611">
    <property type="entry name" value="Leu-rich_rpt"/>
</dbReference>
<evidence type="ECO:0000259" key="2">
    <source>
        <dbReference type="Pfam" id="PF12937"/>
    </source>
</evidence>
<dbReference type="SMART" id="SM00367">
    <property type="entry name" value="LRR_CC"/>
    <property type="match status" value="11"/>
</dbReference>
<feature type="domain" description="F-box" evidence="2">
    <location>
        <begin position="1"/>
        <end position="35"/>
    </location>
</feature>
<dbReference type="InterPro" id="IPR006553">
    <property type="entry name" value="Leu-rich_rpt_Cys-con_subtyp"/>
</dbReference>
<evidence type="ECO:0000313" key="3">
    <source>
        <dbReference type="EMBL" id="JAB81302.1"/>
    </source>
</evidence>
<name>V5HXV9_IXORI</name>
<dbReference type="InterPro" id="IPR001810">
    <property type="entry name" value="F-box_dom"/>
</dbReference>
<proteinExistence type="evidence at transcript level"/>
<keyword evidence="1" id="KW-0833">Ubl conjugation pathway</keyword>
<dbReference type="SUPFAM" id="SSF52047">
    <property type="entry name" value="RNI-like"/>
    <property type="match status" value="2"/>
</dbReference>
<dbReference type="EMBL" id="GANP01003166">
    <property type="protein sequence ID" value="JAB81302.1"/>
    <property type="molecule type" value="mRNA"/>
</dbReference>